<reference evidence="1 2" key="1">
    <citation type="submission" date="2020-03" db="EMBL/GenBank/DDBJ databases">
        <title>Tamlana sp. nov, isolated from XXX.</title>
        <authorList>
            <person name="Cao W.R."/>
        </authorList>
    </citation>
    <scope>NUCLEOTIDE SEQUENCE [LARGE SCALE GENOMIC DNA]</scope>
    <source>
        <strain evidence="1 2">HST1-43</strain>
    </source>
</reference>
<gene>
    <name evidence="1" type="ORF">HC176_18870</name>
</gene>
<dbReference type="Proteomes" id="UP000760545">
    <property type="component" value="Unassembled WGS sequence"/>
</dbReference>
<sequence>METILKSILTCPYCKYAREEVMPTDACQFFHECSSCGAVIKPLEGDCCVFCSYGSVPCPPIQKSRSCCGSNGR</sequence>
<dbReference type="EMBL" id="JAAVJS010000754">
    <property type="protein sequence ID" value="NJX17537.1"/>
    <property type="molecule type" value="Genomic_DNA"/>
</dbReference>
<comment type="caution">
    <text evidence="1">The sequence shown here is derived from an EMBL/GenBank/DDBJ whole genome shotgun (WGS) entry which is preliminary data.</text>
</comment>
<name>A0ABX1DGU9_9FLAO</name>
<keyword evidence="2" id="KW-1185">Reference proteome</keyword>
<proteinExistence type="predicted"/>
<accession>A0ABX1DGU9</accession>
<protein>
    <submittedName>
        <fullName evidence="1">Uncharacterized protein</fullName>
    </submittedName>
</protein>
<evidence type="ECO:0000313" key="2">
    <source>
        <dbReference type="Proteomes" id="UP000760545"/>
    </source>
</evidence>
<dbReference type="InterPro" id="IPR047677">
    <property type="entry name" value="GDCCVxC"/>
</dbReference>
<dbReference type="NCBIfam" id="NF041374">
    <property type="entry name" value="GDCCVxC"/>
    <property type="match status" value="1"/>
</dbReference>
<evidence type="ECO:0000313" key="1">
    <source>
        <dbReference type="EMBL" id="NJX17537.1"/>
    </source>
</evidence>
<organism evidence="1 2">
    <name type="scientific">Tamlana crocina</name>
    <dbReference type="NCBI Taxonomy" id="393006"/>
    <lineage>
        <taxon>Bacteria</taxon>
        <taxon>Pseudomonadati</taxon>
        <taxon>Bacteroidota</taxon>
        <taxon>Flavobacteriia</taxon>
        <taxon>Flavobacteriales</taxon>
        <taxon>Flavobacteriaceae</taxon>
        <taxon>Tamlana</taxon>
    </lineage>
</organism>